<sequence length="851" mass="94121">MKKTVLHAALFALSMPMSLYALGLGEMTVKSSLNQPFLAEIELIDVRSTPIPGIKVGIADPENFEQIGMDRAAVLSLLNFKIEKNEKGKFVIKVQSVERMTEPYMELVVDLTWPTGQLYKAYTVLLDPPGYQLTTTIAQSSTTHYKKVNHYSNEPGVIDKAIVSTVEHNPVTKNDGKKKTTYGPTITNENVWQIAQRYKTSAVILPQVVLAIVGANPEAFKDGNLNGLKVGVRLNIPSTEEIMQVPADLATEEAMAHDKAWNEKTAINHVLNPPYMTGQSNNTPPAQPVPQNNDVSSIPKLTMQSAVSDHIHQQLISTNAAVPVTTGTQPQIQNQKPQNSEQDARMKAELSITAAAVESVRESNALLMEQLRLLQEQNKTLQQQLIKRDKDLEAMRHQMEVLMKQRLAAASQASSATSEGSSSSYLPLILLLLLAAGGGGFAYWYFKLRQKESQDPYSIDSKEGQESSTALMKPVIPPVEDVSTKTQMISDFAPIKSSSEQEEPIPTADIRVSAKQDVEETVQEAALVKDETQAEVSEMTGKSAKKATKKKKETDVESTVIHIPEEPAVEESPKEETNIEEPVVPESEEQPIIDDSSLITEKSQDIDIPEFKAPVEDKPLEMKHETPQHPERPLSILSSVVTEEDEPSITKPGDEEPVEHDMLEFESGLLDLIQKKPAAETEKVEDSNEADDALDFVSPQDEPLKDEKADKEVPAEPEQFDGINFDDSSADEQLTEIEDSQPETPEDVNYDTDLDQSITDFFAESEQDNIIAKDTIDIDETAANSDLDTLNEPANPLKSTKALKTLLDLAKTYIGMDDFESARHSLDEVLEFGTEEQKEEARGLLDQIKDK</sequence>
<dbReference type="STRING" id="1122169.Lsha_1937"/>
<feature type="coiled-coil region" evidence="1">
    <location>
        <begin position="357"/>
        <end position="391"/>
    </location>
</feature>
<evidence type="ECO:0000313" key="5">
    <source>
        <dbReference type="EMBL" id="KTD59241.1"/>
    </source>
</evidence>
<feature type="domain" description="FimV N-terminal" evidence="4">
    <location>
        <begin position="22"/>
        <end position="129"/>
    </location>
</feature>
<dbReference type="NCBIfam" id="TIGR03504">
    <property type="entry name" value="FimV_Cterm"/>
    <property type="match status" value="1"/>
</dbReference>
<keyword evidence="1" id="KW-0175">Coiled coil</keyword>
<feature type="region of interest" description="Disordered" evidence="2">
    <location>
        <begin position="538"/>
        <end position="661"/>
    </location>
</feature>
<dbReference type="InterPro" id="IPR057840">
    <property type="entry name" value="FimV_N"/>
</dbReference>
<feature type="compositionally biased region" description="Basic and acidic residues" evidence="2">
    <location>
        <begin position="676"/>
        <end position="686"/>
    </location>
</feature>
<dbReference type="InterPro" id="IPR020012">
    <property type="entry name" value="LysM_FimV"/>
</dbReference>
<dbReference type="EMBL" id="LNYW01000049">
    <property type="protein sequence ID" value="KTD59241.1"/>
    <property type="molecule type" value="Genomic_DNA"/>
</dbReference>
<feature type="compositionally biased region" description="Basic and acidic residues" evidence="2">
    <location>
        <begin position="702"/>
        <end position="714"/>
    </location>
</feature>
<evidence type="ECO:0000259" key="4">
    <source>
        <dbReference type="Pfam" id="PF25800"/>
    </source>
</evidence>
<accession>A0A0W0YQR3</accession>
<dbReference type="Proteomes" id="UP000054600">
    <property type="component" value="Unassembled WGS sequence"/>
</dbReference>
<dbReference type="OrthoDB" id="5298707at2"/>
<dbReference type="Gene3D" id="1.20.58.2200">
    <property type="match status" value="1"/>
</dbReference>
<feature type="region of interest" description="Disordered" evidence="2">
    <location>
        <begin position="271"/>
        <end position="290"/>
    </location>
</feature>
<feature type="compositionally biased region" description="Basic and acidic residues" evidence="2">
    <location>
        <begin position="602"/>
        <end position="632"/>
    </location>
</feature>
<dbReference type="InterPro" id="IPR020011">
    <property type="entry name" value="FimV_C"/>
</dbReference>
<dbReference type="InterPro" id="IPR038440">
    <property type="entry name" value="FimV_C_sf"/>
</dbReference>
<protein>
    <submittedName>
        <fullName evidence="5">FimV protein</fullName>
    </submittedName>
</protein>
<dbReference type="eggNOG" id="COG3170">
    <property type="taxonomic scope" value="Bacteria"/>
</dbReference>
<evidence type="ECO:0000256" key="2">
    <source>
        <dbReference type="SAM" id="MobiDB-lite"/>
    </source>
</evidence>
<dbReference type="PATRIC" id="fig|1122169.6.peg.2216"/>
<dbReference type="RefSeq" id="WP_018576919.1">
    <property type="nucleotide sequence ID" value="NZ_KB892393.1"/>
</dbReference>
<feature type="compositionally biased region" description="Polar residues" evidence="2">
    <location>
        <begin position="277"/>
        <end position="290"/>
    </location>
</feature>
<evidence type="ECO:0000256" key="3">
    <source>
        <dbReference type="SAM" id="SignalP"/>
    </source>
</evidence>
<reference evidence="5 6" key="1">
    <citation type="submission" date="2015-11" db="EMBL/GenBank/DDBJ databases">
        <title>Genomic analysis of 38 Legionella species identifies large and diverse effector repertoires.</title>
        <authorList>
            <person name="Burstein D."/>
            <person name="Amaro F."/>
            <person name="Zusman T."/>
            <person name="Lifshitz Z."/>
            <person name="Cohen O."/>
            <person name="Gilbert J.A."/>
            <person name="Pupko T."/>
            <person name="Shuman H.A."/>
            <person name="Segal G."/>
        </authorList>
    </citation>
    <scope>NUCLEOTIDE SEQUENCE [LARGE SCALE GENOMIC DNA]</scope>
    <source>
        <strain evidence="5 6">ATCC 49655</strain>
    </source>
</reference>
<organism evidence="5 6">
    <name type="scientific">Legionella shakespearei DSM 23087</name>
    <dbReference type="NCBI Taxonomy" id="1122169"/>
    <lineage>
        <taxon>Bacteria</taxon>
        <taxon>Pseudomonadati</taxon>
        <taxon>Pseudomonadota</taxon>
        <taxon>Gammaproteobacteria</taxon>
        <taxon>Legionellales</taxon>
        <taxon>Legionellaceae</taxon>
        <taxon>Legionella</taxon>
    </lineage>
</organism>
<evidence type="ECO:0000256" key="1">
    <source>
        <dbReference type="SAM" id="Coils"/>
    </source>
</evidence>
<dbReference type="Pfam" id="PF25800">
    <property type="entry name" value="FimV_N"/>
    <property type="match status" value="1"/>
</dbReference>
<feature type="region of interest" description="Disordered" evidence="2">
    <location>
        <begin position="676"/>
        <end position="751"/>
    </location>
</feature>
<keyword evidence="3" id="KW-0732">Signal</keyword>
<proteinExistence type="predicted"/>
<gene>
    <name evidence="5" type="primary">fimV</name>
    <name evidence="5" type="ORF">Lsha_1937</name>
</gene>
<dbReference type="AlphaFoldDB" id="A0A0W0YQR3"/>
<feature type="signal peptide" evidence="3">
    <location>
        <begin position="1"/>
        <end position="21"/>
    </location>
</feature>
<name>A0A0W0YQR3_9GAMM</name>
<feature type="chain" id="PRO_5006917879" evidence="3">
    <location>
        <begin position="22"/>
        <end position="851"/>
    </location>
</feature>
<keyword evidence="6" id="KW-1185">Reference proteome</keyword>
<comment type="caution">
    <text evidence="5">The sequence shown here is derived from an EMBL/GenBank/DDBJ whole genome shotgun (WGS) entry which is preliminary data.</text>
</comment>
<evidence type="ECO:0000313" key="6">
    <source>
        <dbReference type="Proteomes" id="UP000054600"/>
    </source>
</evidence>
<feature type="compositionally biased region" description="Acidic residues" evidence="2">
    <location>
        <begin position="728"/>
        <end position="751"/>
    </location>
</feature>
<dbReference type="NCBIfam" id="TIGR03505">
    <property type="entry name" value="FimV_core"/>
    <property type="match status" value="1"/>
</dbReference>